<organism evidence="2">
    <name type="scientific">viral metagenome</name>
    <dbReference type="NCBI Taxonomy" id="1070528"/>
    <lineage>
        <taxon>unclassified sequences</taxon>
        <taxon>metagenomes</taxon>
        <taxon>organismal metagenomes</taxon>
    </lineage>
</organism>
<sequence>MSNKKYEKIKSILEKYSKKDDGDLYLTYFIKEANKLLEEKKNNEAMKRLKEDLLLFFEDDLIDEKNIDDIYKLPLNIKDLIENLSLDFEYIDDSSNYIKTSVNINGFIVYSHFSYKIQNVQNSDEYIEFRYGDNIIAVDDEELLFSFLSDSLYKKESLDNIYNEIKKNKNFKKIYMESKILNFEGFMKLLFLIPKIFYGYLY</sequence>
<evidence type="ECO:0000256" key="1">
    <source>
        <dbReference type="SAM" id="Phobius"/>
    </source>
</evidence>
<protein>
    <submittedName>
        <fullName evidence="2">Uncharacterized protein</fullName>
    </submittedName>
</protein>
<dbReference type="EMBL" id="MN740596">
    <property type="protein sequence ID" value="QHS78323.1"/>
    <property type="molecule type" value="Genomic_DNA"/>
</dbReference>
<keyword evidence="1" id="KW-1133">Transmembrane helix</keyword>
<name>A0A6C0AFT1_9ZZZZ</name>
<evidence type="ECO:0000313" key="2">
    <source>
        <dbReference type="EMBL" id="QHS78323.1"/>
    </source>
</evidence>
<proteinExistence type="predicted"/>
<accession>A0A6C0AFT1</accession>
<feature type="transmembrane region" description="Helical" evidence="1">
    <location>
        <begin position="180"/>
        <end position="201"/>
    </location>
</feature>
<dbReference type="AlphaFoldDB" id="A0A6C0AFT1"/>
<keyword evidence="1" id="KW-0812">Transmembrane</keyword>
<reference evidence="2" key="1">
    <citation type="journal article" date="2020" name="Nature">
        <title>Giant virus diversity and host interactions through global metagenomics.</title>
        <authorList>
            <person name="Schulz F."/>
            <person name="Roux S."/>
            <person name="Paez-Espino D."/>
            <person name="Jungbluth S."/>
            <person name="Walsh D.A."/>
            <person name="Denef V.J."/>
            <person name="McMahon K.D."/>
            <person name="Konstantinidis K.T."/>
            <person name="Eloe-Fadrosh E.A."/>
            <person name="Kyrpides N.C."/>
            <person name="Woyke T."/>
        </authorList>
    </citation>
    <scope>NUCLEOTIDE SEQUENCE</scope>
    <source>
        <strain evidence="2">GVMAG-S-1021933-23</strain>
    </source>
</reference>
<keyword evidence="1" id="KW-0472">Membrane</keyword>